<dbReference type="AlphaFoldDB" id="A0A084J9Z0"/>
<protein>
    <submittedName>
        <fullName evidence="2">Uncharacterized protein</fullName>
    </submittedName>
</protein>
<proteinExistence type="predicted"/>
<evidence type="ECO:0000313" key="4">
    <source>
        <dbReference type="Proteomes" id="UP000028542"/>
    </source>
</evidence>
<dbReference type="RefSeq" id="WP_035133824.1">
    <property type="nucleotide sequence ID" value="NZ_JPMD01000030.1"/>
</dbReference>
<dbReference type="eggNOG" id="ENOG503403X">
    <property type="taxonomic scope" value="Bacteria"/>
</dbReference>
<dbReference type="Proteomes" id="UP000028542">
    <property type="component" value="Unassembled WGS sequence"/>
</dbReference>
<dbReference type="EMBL" id="JPMD01000030">
    <property type="protein sequence ID" value="KEZ85774.1"/>
    <property type="molecule type" value="Genomic_DNA"/>
</dbReference>
<sequence>MRYERLEKQINRLDNDIDSMGVAKKYLSNIDEINEVIKELNEKRIGLANELYFEDHSSYAQCCIEISNVIDRPLGQEAQAELLETIKEIFGRKSPNVSKKSYGLNAWLKELDIEYKWIEKENEDWATLIISGFGLHE</sequence>
<keyword evidence="4" id="KW-1185">Reference proteome</keyword>
<reference evidence="3" key="2">
    <citation type="submission" date="2019-04" db="EMBL/GenBank/DDBJ databases">
        <title>Evolution of Biomass-Degrading Anaerobic Consortia Revealed by Metagenomics.</title>
        <authorList>
            <person name="Peng X."/>
        </authorList>
    </citation>
    <scope>NUCLEOTIDE SEQUENCE</scope>
    <source>
        <strain evidence="3">SIG254</strain>
    </source>
</reference>
<evidence type="ECO:0000313" key="2">
    <source>
        <dbReference type="EMBL" id="KEZ85774.1"/>
    </source>
</evidence>
<gene>
    <name evidence="3" type="ORF">E7215_07220</name>
    <name evidence="2" type="ORF">IO99_12770</name>
</gene>
<evidence type="ECO:0000313" key="3">
    <source>
        <dbReference type="EMBL" id="MBE6059948.1"/>
    </source>
</evidence>
<keyword evidence="1" id="KW-0175">Coiled coil</keyword>
<accession>A0A084J9Z0</accession>
<feature type="coiled-coil region" evidence="1">
    <location>
        <begin position="3"/>
        <end position="50"/>
    </location>
</feature>
<comment type="caution">
    <text evidence="2">The sequence shown here is derived from an EMBL/GenBank/DDBJ whole genome shotgun (WGS) entry which is preliminary data.</text>
</comment>
<organism evidence="2 4">
    <name type="scientific">Clostridium sulfidigenes</name>
    <dbReference type="NCBI Taxonomy" id="318464"/>
    <lineage>
        <taxon>Bacteria</taxon>
        <taxon>Bacillati</taxon>
        <taxon>Bacillota</taxon>
        <taxon>Clostridia</taxon>
        <taxon>Eubacteriales</taxon>
        <taxon>Clostridiaceae</taxon>
        <taxon>Clostridium</taxon>
    </lineage>
</organism>
<reference evidence="2 4" key="1">
    <citation type="submission" date="2014-07" db="EMBL/GenBank/DDBJ databases">
        <title>Draft genome of Clostridium sulfidigenes 113A isolated from sediments associated with methane hydrate from Krishna Godavari basin.</title>
        <authorList>
            <person name="Honkalas V.S."/>
            <person name="Dabir A.P."/>
            <person name="Arora P."/>
            <person name="Dhakephalkar P.K."/>
        </authorList>
    </citation>
    <scope>NUCLEOTIDE SEQUENCE [LARGE SCALE GENOMIC DNA]</scope>
    <source>
        <strain evidence="2 4">113A</strain>
    </source>
</reference>
<name>A0A084J9Z0_9CLOT</name>
<evidence type="ECO:0000256" key="1">
    <source>
        <dbReference type="SAM" id="Coils"/>
    </source>
</evidence>
<dbReference type="STRING" id="318464.IO99_12770"/>
<dbReference type="EMBL" id="SVCM01000081">
    <property type="protein sequence ID" value="MBE6059948.1"/>
    <property type="molecule type" value="Genomic_DNA"/>
</dbReference>
<dbReference type="Proteomes" id="UP000768462">
    <property type="component" value="Unassembled WGS sequence"/>
</dbReference>